<comment type="caution">
    <text evidence="3">The sequence shown here is derived from an EMBL/GenBank/DDBJ whole genome shotgun (WGS) entry which is preliminary data.</text>
</comment>
<dbReference type="InterPro" id="IPR024391">
    <property type="entry name" value="LDB19_N"/>
</dbReference>
<dbReference type="EMBL" id="JAUTDP010000021">
    <property type="protein sequence ID" value="KAK3386234.1"/>
    <property type="molecule type" value="Genomic_DNA"/>
</dbReference>
<proteinExistence type="predicted"/>
<dbReference type="InterPro" id="IPR050357">
    <property type="entry name" value="Arrestin_domain-protein"/>
</dbReference>
<dbReference type="PANTHER" id="PTHR11188">
    <property type="entry name" value="ARRESTIN DOMAIN CONTAINING PROTEIN"/>
    <property type="match status" value="1"/>
</dbReference>
<protein>
    <recommendedName>
        <fullName evidence="2">LDB19 N-terminal domain-containing protein</fullName>
    </recommendedName>
</protein>
<feature type="region of interest" description="Disordered" evidence="1">
    <location>
        <begin position="555"/>
        <end position="592"/>
    </location>
</feature>
<dbReference type="AlphaFoldDB" id="A0AAE0NRK2"/>
<dbReference type="Gene3D" id="2.60.40.640">
    <property type="match status" value="1"/>
</dbReference>
<organism evidence="3 4">
    <name type="scientific">Sordaria brevicollis</name>
    <dbReference type="NCBI Taxonomy" id="83679"/>
    <lineage>
        <taxon>Eukaryota</taxon>
        <taxon>Fungi</taxon>
        <taxon>Dikarya</taxon>
        <taxon>Ascomycota</taxon>
        <taxon>Pezizomycotina</taxon>
        <taxon>Sordariomycetes</taxon>
        <taxon>Sordariomycetidae</taxon>
        <taxon>Sordariales</taxon>
        <taxon>Sordariaceae</taxon>
        <taxon>Sordaria</taxon>
    </lineage>
</organism>
<dbReference type="Pfam" id="PF13002">
    <property type="entry name" value="LDB19"/>
    <property type="match status" value="1"/>
</dbReference>
<gene>
    <name evidence="3" type="ORF">B0T20DRAFT_484904</name>
</gene>
<dbReference type="GO" id="GO:0070086">
    <property type="term" value="P:ubiquitin-dependent endocytosis"/>
    <property type="evidence" value="ECO:0007669"/>
    <property type="project" value="TreeGrafter"/>
</dbReference>
<reference evidence="3" key="1">
    <citation type="journal article" date="2023" name="Mol. Phylogenet. Evol.">
        <title>Genome-scale phylogeny and comparative genomics of the fungal order Sordariales.</title>
        <authorList>
            <person name="Hensen N."/>
            <person name="Bonometti L."/>
            <person name="Westerberg I."/>
            <person name="Brannstrom I.O."/>
            <person name="Guillou S."/>
            <person name="Cros-Aarteil S."/>
            <person name="Calhoun S."/>
            <person name="Haridas S."/>
            <person name="Kuo A."/>
            <person name="Mondo S."/>
            <person name="Pangilinan J."/>
            <person name="Riley R."/>
            <person name="LaButti K."/>
            <person name="Andreopoulos B."/>
            <person name="Lipzen A."/>
            <person name="Chen C."/>
            <person name="Yan M."/>
            <person name="Daum C."/>
            <person name="Ng V."/>
            <person name="Clum A."/>
            <person name="Steindorff A."/>
            <person name="Ohm R.A."/>
            <person name="Martin F."/>
            <person name="Silar P."/>
            <person name="Natvig D.O."/>
            <person name="Lalanne C."/>
            <person name="Gautier V."/>
            <person name="Ament-Velasquez S.L."/>
            <person name="Kruys A."/>
            <person name="Hutchinson M.I."/>
            <person name="Powell A.J."/>
            <person name="Barry K."/>
            <person name="Miller A.N."/>
            <person name="Grigoriev I.V."/>
            <person name="Debuchy R."/>
            <person name="Gladieux P."/>
            <person name="Hiltunen Thoren M."/>
            <person name="Johannesson H."/>
        </authorList>
    </citation>
    <scope>NUCLEOTIDE SEQUENCE</scope>
    <source>
        <strain evidence="3">FGSC 1904</strain>
    </source>
</reference>
<dbReference type="PANTHER" id="PTHR11188:SF76">
    <property type="entry name" value="PROTEIN LDB19"/>
    <property type="match status" value="1"/>
</dbReference>
<dbReference type="InterPro" id="IPR014752">
    <property type="entry name" value="Arrestin-like_C"/>
</dbReference>
<keyword evidence="4" id="KW-1185">Reference proteome</keyword>
<dbReference type="GO" id="GO:0030674">
    <property type="term" value="F:protein-macromolecule adaptor activity"/>
    <property type="evidence" value="ECO:0007669"/>
    <property type="project" value="TreeGrafter"/>
</dbReference>
<dbReference type="Proteomes" id="UP001281003">
    <property type="component" value="Unassembled WGS sequence"/>
</dbReference>
<dbReference type="GO" id="GO:0005829">
    <property type="term" value="C:cytosol"/>
    <property type="evidence" value="ECO:0007669"/>
    <property type="project" value="TreeGrafter"/>
</dbReference>
<name>A0AAE0NRK2_SORBR</name>
<evidence type="ECO:0000259" key="2">
    <source>
        <dbReference type="Pfam" id="PF13002"/>
    </source>
</evidence>
<feature type="domain" description="LDB19 N-terminal" evidence="2">
    <location>
        <begin position="201"/>
        <end position="377"/>
    </location>
</feature>
<feature type="compositionally biased region" description="Low complexity" evidence="1">
    <location>
        <begin position="61"/>
        <end position="99"/>
    </location>
</feature>
<feature type="compositionally biased region" description="Low complexity" evidence="1">
    <location>
        <begin position="561"/>
        <end position="579"/>
    </location>
</feature>
<evidence type="ECO:0000313" key="3">
    <source>
        <dbReference type="EMBL" id="KAK3386234.1"/>
    </source>
</evidence>
<feature type="compositionally biased region" description="Basic residues" evidence="1">
    <location>
        <begin position="110"/>
        <end position="131"/>
    </location>
</feature>
<dbReference type="GO" id="GO:0031625">
    <property type="term" value="F:ubiquitin protein ligase binding"/>
    <property type="evidence" value="ECO:0007669"/>
    <property type="project" value="TreeGrafter"/>
</dbReference>
<feature type="region of interest" description="Disordered" evidence="1">
    <location>
        <begin position="23"/>
        <end position="144"/>
    </location>
</feature>
<feature type="region of interest" description="Disordered" evidence="1">
    <location>
        <begin position="375"/>
        <end position="407"/>
    </location>
</feature>
<sequence length="592" mass="64985">MPHRVVDFLRSSANTLEFQVSTFAKSSKTSRRRESPTGAARVGQGSTERVAYASSEEEETTSSNNTTNTTTTTPPRSPLLRSSDSSDSAHTTSSTSSTNILKEVVSSAKDHHHHHHHKEKDHHHHHHHHRISFPGMHFGRSSKDVHASAPASLDWKLESPPIVLYNDPETSTGALVSGQIFLNVKEDYELLDVESINATLQIHVTQKRPFIHHCHDCTHQYTEIKKWQFLDHPLVLAKGQHSFPFSVLLEGHLPASMDGPLASIAYEFKAEALTKVNGTLQPVINFSKILDVKRSLGSSEVPHHSIRVFPPTNIKANVHYPHHIHPTGTNTLQIRLDGIARLNPKVGTMEYWKLKKLTWRLEEISKSLAPACEKHVPKLPLPPTPSTEGTDPSQPPQPPKGLPRTETRIIGEKTIFSGWKSSYSSATDSHIELELDYFLSKSHSSPAVCDTKWTPPSPSSTSHEVSHQLMVEMVVSQEWAPVGKPNMVTHTGVGRILRMHFGSVLTERGGIGISWDNEAPPIYQDVPESPPAYSELMPMAVDGVVEGDNLLLPGGLGSAVGSGRSSVVSSRRASLSADGQAGGQAGGQVQRR</sequence>
<evidence type="ECO:0000313" key="4">
    <source>
        <dbReference type="Proteomes" id="UP001281003"/>
    </source>
</evidence>
<accession>A0AAE0NRK2</accession>
<evidence type="ECO:0000256" key="1">
    <source>
        <dbReference type="SAM" id="MobiDB-lite"/>
    </source>
</evidence>
<reference evidence="3" key="2">
    <citation type="submission" date="2023-07" db="EMBL/GenBank/DDBJ databases">
        <authorList>
            <consortium name="Lawrence Berkeley National Laboratory"/>
            <person name="Haridas S."/>
            <person name="Hensen N."/>
            <person name="Bonometti L."/>
            <person name="Westerberg I."/>
            <person name="Brannstrom I.O."/>
            <person name="Guillou S."/>
            <person name="Cros-Aarteil S."/>
            <person name="Calhoun S."/>
            <person name="Kuo A."/>
            <person name="Mondo S."/>
            <person name="Pangilinan J."/>
            <person name="Riley R."/>
            <person name="LaButti K."/>
            <person name="Andreopoulos B."/>
            <person name="Lipzen A."/>
            <person name="Chen C."/>
            <person name="Yanf M."/>
            <person name="Daum C."/>
            <person name="Ng V."/>
            <person name="Clum A."/>
            <person name="Steindorff A."/>
            <person name="Ohm R."/>
            <person name="Martin F."/>
            <person name="Silar P."/>
            <person name="Natvig D."/>
            <person name="Lalanne C."/>
            <person name="Gautier V."/>
            <person name="Ament-velasquez S.L."/>
            <person name="Kruys A."/>
            <person name="Hutchinson M.I."/>
            <person name="Powell A.J."/>
            <person name="Barry K."/>
            <person name="Miller A.N."/>
            <person name="Grigoriev I.V."/>
            <person name="Debuchy R."/>
            <person name="Gladieux P."/>
            <person name="Thoren M.H."/>
            <person name="Johannesson H."/>
        </authorList>
    </citation>
    <scope>NUCLEOTIDE SEQUENCE</scope>
    <source>
        <strain evidence="3">FGSC 1904</strain>
    </source>
</reference>
<dbReference type="GO" id="GO:0005886">
    <property type="term" value="C:plasma membrane"/>
    <property type="evidence" value="ECO:0007669"/>
    <property type="project" value="TreeGrafter"/>
</dbReference>